<keyword evidence="1" id="KW-0812">Transmembrane</keyword>
<sequence length="203" mass="21966">MNMATDAGWQRALLPFMTRAIVLAGLAFFVSSSVHVLMMHSDLRMKPSEVRLELPQGRSRPGEPMPEAWAGLLALEHQALLHRQQTINAVVLRQTSLLHLGFLTGTVLCLVGAVFVLGRLQMPDSSFEGEAPKLKFSLRTASPGIVLALLGSGLMCATLYHRFQFNLPQHTSYVLPASYACPSNAPAATPSDDGVGTAADEKR</sequence>
<reference evidence="2 3" key="1">
    <citation type="submission" date="2023-05" db="EMBL/GenBank/DDBJ databases">
        <title>Lysobacter sp. strain LF1 Genome sequencing and assembly.</title>
        <authorList>
            <person name="Jung Y."/>
        </authorList>
    </citation>
    <scope>NUCLEOTIDE SEQUENCE [LARGE SCALE GENOMIC DNA]</scope>
    <source>
        <strain evidence="2 3">LF1</strain>
    </source>
</reference>
<keyword evidence="1" id="KW-1133">Transmembrane helix</keyword>
<dbReference type="Proteomes" id="UP001321580">
    <property type="component" value="Unassembled WGS sequence"/>
</dbReference>
<protein>
    <recommendedName>
        <fullName evidence="4">DUF202 domain-containing protein</fullName>
    </recommendedName>
</protein>
<feature type="transmembrane region" description="Helical" evidence="1">
    <location>
        <begin position="140"/>
        <end position="160"/>
    </location>
</feature>
<gene>
    <name evidence="2" type="ORF">QLQ15_13435</name>
</gene>
<feature type="transmembrane region" description="Helical" evidence="1">
    <location>
        <begin position="20"/>
        <end position="38"/>
    </location>
</feature>
<organism evidence="2 3">
    <name type="scientific">Lysobacter stagni</name>
    <dbReference type="NCBI Taxonomy" id="3045172"/>
    <lineage>
        <taxon>Bacteria</taxon>
        <taxon>Pseudomonadati</taxon>
        <taxon>Pseudomonadota</taxon>
        <taxon>Gammaproteobacteria</taxon>
        <taxon>Lysobacterales</taxon>
        <taxon>Lysobacteraceae</taxon>
        <taxon>Lysobacter</taxon>
    </lineage>
</organism>
<dbReference type="RefSeq" id="WP_283213272.1">
    <property type="nucleotide sequence ID" value="NZ_JASGBI010000001.1"/>
</dbReference>
<accession>A0ABT6XID2</accession>
<evidence type="ECO:0000313" key="2">
    <source>
        <dbReference type="EMBL" id="MDI9239909.1"/>
    </source>
</evidence>
<keyword evidence="3" id="KW-1185">Reference proteome</keyword>
<name>A0ABT6XID2_9GAMM</name>
<evidence type="ECO:0000313" key="3">
    <source>
        <dbReference type="Proteomes" id="UP001321580"/>
    </source>
</evidence>
<evidence type="ECO:0000256" key="1">
    <source>
        <dbReference type="SAM" id="Phobius"/>
    </source>
</evidence>
<proteinExistence type="predicted"/>
<feature type="transmembrane region" description="Helical" evidence="1">
    <location>
        <begin position="97"/>
        <end position="120"/>
    </location>
</feature>
<evidence type="ECO:0008006" key="4">
    <source>
        <dbReference type="Google" id="ProtNLM"/>
    </source>
</evidence>
<dbReference type="EMBL" id="JASGBI010000001">
    <property type="protein sequence ID" value="MDI9239909.1"/>
    <property type="molecule type" value="Genomic_DNA"/>
</dbReference>
<comment type="caution">
    <text evidence="2">The sequence shown here is derived from an EMBL/GenBank/DDBJ whole genome shotgun (WGS) entry which is preliminary data.</text>
</comment>
<keyword evidence="1" id="KW-0472">Membrane</keyword>